<organism evidence="1 2">
    <name type="scientific">Panagrolaimus sp. ES5</name>
    <dbReference type="NCBI Taxonomy" id="591445"/>
    <lineage>
        <taxon>Eukaryota</taxon>
        <taxon>Metazoa</taxon>
        <taxon>Ecdysozoa</taxon>
        <taxon>Nematoda</taxon>
        <taxon>Chromadorea</taxon>
        <taxon>Rhabditida</taxon>
        <taxon>Tylenchina</taxon>
        <taxon>Panagrolaimomorpha</taxon>
        <taxon>Panagrolaimoidea</taxon>
        <taxon>Panagrolaimidae</taxon>
        <taxon>Panagrolaimus</taxon>
    </lineage>
</organism>
<name>A0AC34F6Y9_9BILA</name>
<protein>
    <submittedName>
        <fullName evidence="2">Uncharacterized protein</fullName>
    </submittedName>
</protein>
<evidence type="ECO:0000313" key="1">
    <source>
        <dbReference type="Proteomes" id="UP000887579"/>
    </source>
</evidence>
<reference evidence="2" key="1">
    <citation type="submission" date="2022-11" db="UniProtKB">
        <authorList>
            <consortium name="WormBaseParasite"/>
        </authorList>
    </citation>
    <scope>IDENTIFICATION</scope>
</reference>
<accession>A0AC34F6Y9</accession>
<dbReference type="Proteomes" id="UP000887579">
    <property type="component" value="Unplaced"/>
</dbReference>
<evidence type="ECO:0000313" key="2">
    <source>
        <dbReference type="WBParaSite" id="ES5_v2.g12757.t1"/>
    </source>
</evidence>
<dbReference type="WBParaSite" id="ES5_v2.g12757.t1">
    <property type="protein sequence ID" value="ES5_v2.g12757.t1"/>
    <property type="gene ID" value="ES5_v2.g12757"/>
</dbReference>
<sequence length="254" mass="29008">MLRFRLFALKPKDISAFEEIILARNGKHLNTRSYQSASSSSTVESPSSQWFGKPSSSNESQRILDSSEMQRLLADEISDALDDTVDLETHESISNSIHHRDSEFEGNIWNLTMPKSASQKMTLESLIPNDYRFDPDLHSETKADLDSNPEVAAESSLHSQFIKVPESFAFFHDKVYDRFQPLADNQRTTIVSRDFLDSLLNDKDLNGIRKELSENLWPLIAFASKQIHQIFYRFIAFSETAEDIDEILALLSDL</sequence>
<proteinExistence type="predicted"/>